<feature type="coiled-coil region" evidence="1">
    <location>
        <begin position="340"/>
        <end position="525"/>
    </location>
</feature>
<proteinExistence type="predicted"/>
<reference evidence="2 3" key="1">
    <citation type="journal article" date="2006" name="Nature">
        <title>Global trends of whole-genome duplications revealed by the ciliate Paramecium tetraurelia.</title>
        <authorList>
            <consortium name="Genoscope"/>
            <person name="Aury J.-M."/>
            <person name="Jaillon O."/>
            <person name="Duret L."/>
            <person name="Noel B."/>
            <person name="Jubin C."/>
            <person name="Porcel B.M."/>
            <person name="Segurens B."/>
            <person name="Daubin V."/>
            <person name="Anthouard V."/>
            <person name="Aiach N."/>
            <person name="Arnaiz O."/>
            <person name="Billaut A."/>
            <person name="Beisson J."/>
            <person name="Blanc I."/>
            <person name="Bouhouche K."/>
            <person name="Camara F."/>
            <person name="Duharcourt S."/>
            <person name="Guigo R."/>
            <person name="Gogendeau D."/>
            <person name="Katinka M."/>
            <person name="Keller A.-M."/>
            <person name="Kissmehl R."/>
            <person name="Klotz C."/>
            <person name="Koll F."/>
            <person name="Le Moue A."/>
            <person name="Lepere C."/>
            <person name="Malinsky S."/>
            <person name="Nowacki M."/>
            <person name="Nowak J.K."/>
            <person name="Plattner H."/>
            <person name="Poulain J."/>
            <person name="Ruiz F."/>
            <person name="Serrano V."/>
            <person name="Zagulski M."/>
            <person name="Dessen P."/>
            <person name="Betermier M."/>
            <person name="Weissenbach J."/>
            <person name="Scarpelli C."/>
            <person name="Schachter V."/>
            <person name="Sperling L."/>
            <person name="Meyer E."/>
            <person name="Cohen J."/>
            <person name="Wincker P."/>
        </authorList>
    </citation>
    <scope>NUCLEOTIDE SEQUENCE [LARGE SCALE GENOMIC DNA]</scope>
    <source>
        <strain evidence="2 3">Stock d4-2</strain>
    </source>
</reference>
<feature type="coiled-coil region" evidence="1">
    <location>
        <begin position="640"/>
        <end position="685"/>
    </location>
</feature>
<feature type="coiled-coil region" evidence="1">
    <location>
        <begin position="721"/>
        <end position="748"/>
    </location>
</feature>
<dbReference type="GeneID" id="5038163"/>
<accession>A0DPL4</accession>
<sequence length="900" mass="107440">MNNQPSRQLQDTFIPQSIIDRMAIEKWINEILKVSGGNGKYTNLRQLGLDRNSLKSAGLKDEDVNRIYRSMFVYTVGFYEMLKDILKNYELTAMIWQVFGILLEYVAKGDFQFTINQIYKEGQQKIEELNERLMQREQKFMSIEIQAQDEINHLQNLIQDLNNQYNLLKQQKENVELDFQQSNIAFEDAVTLKILFQSKIIEIASIYREQAQNYSQLSEELNELKILYDKNNDDLIMSKKQVESMMAEINMRDNSITHLNQTIENQLRLLDEKQKKIQTLELNITQLRKDYVFNKNTYIDYEYQFNLLNMQFSKYKEENIQKLQEFQIFQITYGDTLELNKKLANENQVIRQETSKLQNENKYLKIVTDELENLEQGYKSSILQLQQDTRNLIEEYEDKIKKFQITQVEYQFGIQRIQVQQDEILAFNQNLQQMKINKNHLNEIIFQNQAQIQQLQSGLEEKEQTIQELEKSQSKLKQDEISYQKQIEQLRNTINSQNFVIIEEREEFEKLKNQFQSQLLELRKVKSLYNDQVLENHHLVKRQKYTDNAINDEKNKIIELVNEITFIRAKHADFLQVYKALEIKFDEFKIQMNKDIQLQKDQYTDSLNYYKNMQKEMVHKMILEDALSLIDRTNQQPINLNQSQKHVEEQRNLLKNKNLELHKEIDELNTNLKQQINLIQKLQSDQNNTSNRLKIVKFKQLVYFVSLKEVTEELKLKTDSLIQIQNSNEDLKIELKRLKEETINQKQLISRQIISSQGQFEQIEDQASTNDFQDFRSTKLQINQDSSNDCQGYFNSQIMQQNEIKNSQNQMEKKVKRFSQKQEQQKFKLKQLFKTVNLLEQQGDNQSQSRNLQDFQIQDSFRDILSHNLAALAQVKQMKVKGITNPKEKWILRQETKIIL</sequence>
<dbReference type="HOGENOM" id="CLU_321973_0_0_1"/>
<dbReference type="KEGG" id="ptm:GSPATT00019163001"/>
<dbReference type="eggNOG" id="ENOG502SDGD">
    <property type="taxonomic scope" value="Eukaryota"/>
</dbReference>
<evidence type="ECO:0000313" key="3">
    <source>
        <dbReference type="Proteomes" id="UP000000600"/>
    </source>
</evidence>
<keyword evidence="3" id="KW-1185">Reference proteome</keyword>
<organism evidence="2 3">
    <name type="scientific">Paramecium tetraurelia</name>
    <dbReference type="NCBI Taxonomy" id="5888"/>
    <lineage>
        <taxon>Eukaryota</taxon>
        <taxon>Sar</taxon>
        <taxon>Alveolata</taxon>
        <taxon>Ciliophora</taxon>
        <taxon>Intramacronucleata</taxon>
        <taxon>Oligohymenophorea</taxon>
        <taxon>Peniculida</taxon>
        <taxon>Parameciidae</taxon>
        <taxon>Paramecium</taxon>
    </lineage>
</organism>
<feature type="coiled-coil region" evidence="1">
    <location>
        <begin position="207"/>
        <end position="290"/>
    </location>
</feature>
<evidence type="ECO:0000256" key="1">
    <source>
        <dbReference type="SAM" id="Coils"/>
    </source>
</evidence>
<dbReference type="Proteomes" id="UP000000600">
    <property type="component" value="Unassembled WGS sequence"/>
</dbReference>
<dbReference type="OrthoDB" id="313593at2759"/>
<evidence type="ECO:0000313" key="2">
    <source>
        <dbReference type="EMBL" id="CAK84981.1"/>
    </source>
</evidence>
<dbReference type="OMA" id="ELTAMIW"/>
<dbReference type="RefSeq" id="XP_001452378.1">
    <property type="nucleotide sequence ID" value="XM_001452341.2"/>
</dbReference>
<name>A0DPL4_PARTE</name>
<feature type="coiled-coil region" evidence="1">
    <location>
        <begin position="119"/>
        <end position="178"/>
    </location>
</feature>
<dbReference type="EMBL" id="CT868529">
    <property type="protein sequence ID" value="CAK84981.1"/>
    <property type="molecule type" value="Genomic_DNA"/>
</dbReference>
<keyword evidence="1" id="KW-0175">Coiled coil</keyword>
<dbReference type="STRING" id="5888.A0DPL4"/>
<gene>
    <name evidence="2" type="ORF">GSPATT00019163001</name>
</gene>
<dbReference type="AlphaFoldDB" id="A0DPL4"/>
<protein>
    <submittedName>
        <fullName evidence="2">Uncharacterized protein</fullName>
    </submittedName>
</protein>
<dbReference type="InParanoid" id="A0DPL4"/>